<reference evidence="6" key="1">
    <citation type="submission" date="2020-11" db="EMBL/GenBank/DDBJ databases">
        <authorList>
            <person name="Whiteford S."/>
        </authorList>
    </citation>
    <scope>NUCLEOTIDE SEQUENCE</scope>
</reference>
<feature type="compositionally biased region" description="Polar residues" evidence="4">
    <location>
        <begin position="56"/>
        <end position="71"/>
    </location>
</feature>
<accession>A0A8S4FGL0</accession>
<evidence type="ECO:0000256" key="1">
    <source>
        <dbReference type="ARBA" id="ARBA00022460"/>
    </source>
</evidence>
<feature type="compositionally biased region" description="Polar residues" evidence="4">
    <location>
        <begin position="315"/>
        <end position="331"/>
    </location>
</feature>
<feature type="signal peptide" evidence="5">
    <location>
        <begin position="1"/>
        <end position="15"/>
    </location>
</feature>
<feature type="compositionally biased region" description="Polar residues" evidence="4">
    <location>
        <begin position="103"/>
        <end position="112"/>
    </location>
</feature>
<dbReference type="PROSITE" id="PS51155">
    <property type="entry name" value="CHIT_BIND_RR_2"/>
    <property type="match status" value="1"/>
</dbReference>
<dbReference type="EMBL" id="CAJHNJ030000034">
    <property type="protein sequence ID" value="CAG9127509.1"/>
    <property type="molecule type" value="Genomic_DNA"/>
</dbReference>
<proteinExistence type="predicted"/>
<evidence type="ECO:0000313" key="6">
    <source>
        <dbReference type="EMBL" id="CAG9127509.1"/>
    </source>
</evidence>
<feature type="region of interest" description="Disordered" evidence="4">
    <location>
        <begin position="29"/>
        <end position="114"/>
    </location>
</feature>
<feature type="compositionally biased region" description="Polar residues" evidence="4">
    <location>
        <begin position="496"/>
        <end position="508"/>
    </location>
</feature>
<feature type="compositionally biased region" description="Low complexity" evidence="4">
    <location>
        <begin position="518"/>
        <end position="537"/>
    </location>
</feature>
<feature type="compositionally biased region" description="Low complexity" evidence="4">
    <location>
        <begin position="86"/>
        <end position="102"/>
    </location>
</feature>
<feature type="compositionally biased region" description="Low complexity" evidence="4">
    <location>
        <begin position="332"/>
        <end position="375"/>
    </location>
</feature>
<evidence type="ECO:0000256" key="4">
    <source>
        <dbReference type="SAM" id="MobiDB-lite"/>
    </source>
</evidence>
<comment type="caution">
    <text evidence="6">The sequence shown here is derived from an EMBL/GenBank/DDBJ whole genome shotgun (WGS) entry which is preliminary data.</text>
</comment>
<keyword evidence="1 3" id="KW-0193">Cuticle</keyword>
<feature type="compositionally biased region" description="Polar residues" evidence="4">
    <location>
        <begin position="292"/>
        <end position="303"/>
    </location>
</feature>
<name>A0A8S4FGL0_PLUXY</name>
<protein>
    <submittedName>
        <fullName evidence="6">(diamondback moth) hypothetical protein</fullName>
    </submittedName>
</protein>
<feature type="chain" id="PRO_5035829416" evidence="5">
    <location>
        <begin position="16"/>
        <end position="592"/>
    </location>
</feature>
<feature type="compositionally biased region" description="Low complexity" evidence="4">
    <location>
        <begin position="29"/>
        <end position="55"/>
    </location>
</feature>
<dbReference type="InterPro" id="IPR031311">
    <property type="entry name" value="CHIT_BIND_RR_consensus"/>
</dbReference>
<dbReference type="PROSITE" id="PS00233">
    <property type="entry name" value="CHIT_BIND_RR_1"/>
    <property type="match status" value="1"/>
</dbReference>
<dbReference type="AlphaFoldDB" id="A0A8S4FGL0"/>
<keyword evidence="2 5" id="KW-0732">Signal</keyword>
<feature type="compositionally biased region" description="Polar residues" evidence="4">
    <location>
        <begin position="441"/>
        <end position="455"/>
    </location>
</feature>
<gene>
    <name evidence="6" type="ORF">PLXY2_LOCUS9001</name>
</gene>
<organism evidence="6 7">
    <name type="scientific">Plutella xylostella</name>
    <name type="common">Diamondback moth</name>
    <name type="synonym">Plutella maculipennis</name>
    <dbReference type="NCBI Taxonomy" id="51655"/>
    <lineage>
        <taxon>Eukaryota</taxon>
        <taxon>Metazoa</taxon>
        <taxon>Ecdysozoa</taxon>
        <taxon>Arthropoda</taxon>
        <taxon>Hexapoda</taxon>
        <taxon>Insecta</taxon>
        <taxon>Pterygota</taxon>
        <taxon>Neoptera</taxon>
        <taxon>Endopterygota</taxon>
        <taxon>Lepidoptera</taxon>
        <taxon>Glossata</taxon>
        <taxon>Ditrysia</taxon>
        <taxon>Yponomeutoidea</taxon>
        <taxon>Plutellidae</taxon>
        <taxon>Plutella</taxon>
    </lineage>
</organism>
<dbReference type="Proteomes" id="UP000653454">
    <property type="component" value="Unassembled WGS sequence"/>
</dbReference>
<sequence length="592" mass="60891">MKMLLLISVLACGYAAKLDRTYLPPPGAATAGGSPGALNAPSGPASGPSGFGQSANLAQGTFEQSQQSFGLNQPGKGFNQPTNNYGQAAQPQGQPGFGAQPQKLTQGPSAGQASYGAASVQGSVESAGFGASSNFGADQGFAKQTAQPERPQAAADRSAEILKLVNENDGENFSYSFETSNGISAEESGVATNGVMAQGAFAYTGDDGQSYRVTYTADENGYQPRGDHLPTPPPIPEEILRSIEKNAAAAAAGTQEGAYREEENVPVPQQYNAQQNAGSATQYNAQSNFGSSQQYNAQQSAGQYNAPAQAKPFNAPSSAYSQAPQNNYNKPSGSANGFSASGSGQNSFSQTGSSQSAFVPSGSAPSGPAQSSFAPTGPAQNAFAPSGSAQSSFAPSRPTQNAFAPSAQYNQAQSQGFKKPTAQNTFAAQQQGASGYEYNRPGSSQDSFRGPSQSVAPAVETFAPGQQTFGGRAPAPSKLTSAEGPISSRPAGPAQGSFNGQQPANNGFQARPASQGFAQNAQQQSSMMSQYQSAPYQYEPPKQQYRPASGSASQQTAGFNAPAQFNQGPQGGQTFGAPRQPPSFSQEEGYKY</sequence>
<feature type="compositionally biased region" description="Polar residues" evidence="4">
    <location>
        <begin position="550"/>
        <end position="568"/>
    </location>
</feature>
<dbReference type="InterPro" id="IPR000618">
    <property type="entry name" value="Insect_cuticle"/>
</dbReference>
<feature type="region of interest" description="Disordered" evidence="4">
    <location>
        <begin position="292"/>
        <end position="592"/>
    </location>
</feature>
<evidence type="ECO:0000313" key="7">
    <source>
        <dbReference type="Proteomes" id="UP000653454"/>
    </source>
</evidence>
<dbReference type="PRINTS" id="PR00947">
    <property type="entry name" value="CUTICLE"/>
</dbReference>
<dbReference type="Pfam" id="PF00379">
    <property type="entry name" value="Chitin_bind_4"/>
    <property type="match status" value="1"/>
</dbReference>
<keyword evidence="7" id="KW-1185">Reference proteome</keyword>
<evidence type="ECO:0000256" key="2">
    <source>
        <dbReference type="ARBA" id="ARBA00022729"/>
    </source>
</evidence>
<dbReference type="GO" id="GO:0042302">
    <property type="term" value="F:structural constituent of cuticle"/>
    <property type="evidence" value="ECO:0007669"/>
    <property type="project" value="UniProtKB-UniRule"/>
</dbReference>
<evidence type="ECO:0000256" key="3">
    <source>
        <dbReference type="PROSITE-ProRule" id="PRU00497"/>
    </source>
</evidence>
<feature type="compositionally biased region" description="Polar residues" evidence="4">
    <location>
        <begin position="387"/>
        <end position="433"/>
    </location>
</feature>
<evidence type="ECO:0000256" key="5">
    <source>
        <dbReference type="SAM" id="SignalP"/>
    </source>
</evidence>